<evidence type="ECO:0000313" key="3">
    <source>
        <dbReference type="Proteomes" id="UP000062788"/>
    </source>
</evidence>
<proteinExistence type="predicted"/>
<dbReference type="Proteomes" id="UP000062788">
    <property type="component" value="Unassembled WGS sequence"/>
</dbReference>
<evidence type="ECO:0000313" key="1">
    <source>
        <dbReference type="EMBL" id="KVE23847.1"/>
    </source>
</evidence>
<dbReference type="Proteomes" id="UP000198460">
    <property type="component" value="Unassembled WGS sequence"/>
</dbReference>
<gene>
    <name evidence="2" type="ORF">BSIN_4575</name>
    <name evidence="1" type="ORF">WS67_21765</name>
</gene>
<dbReference type="EMBL" id="FXAN01000112">
    <property type="protein sequence ID" value="SMG02866.1"/>
    <property type="molecule type" value="Genomic_DNA"/>
</dbReference>
<evidence type="ECO:0000313" key="2">
    <source>
        <dbReference type="EMBL" id="SMG02866.1"/>
    </source>
</evidence>
<organism evidence="1 3">
    <name type="scientific">Burkholderia singularis</name>
    <dbReference type="NCBI Taxonomy" id="1503053"/>
    <lineage>
        <taxon>Bacteria</taxon>
        <taxon>Pseudomonadati</taxon>
        <taxon>Pseudomonadota</taxon>
        <taxon>Betaproteobacteria</taxon>
        <taxon>Burkholderiales</taxon>
        <taxon>Burkholderiaceae</taxon>
        <taxon>Burkholderia</taxon>
        <taxon>pseudomallei group</taxon>
    </lineage>
</organism>
<accession>A0A103DW61</accession>
<sequence length="72" mass="8014">METRTHNAGRFTRGLLCHNLARADLFGPAIRLAYPARSRRIPVGLRIALEHASRVALISCASTRRATDEVRC</sequence>
<dbReference type="AlphaFoldDB" id="A0A103DW61"/>
<dbReference type="RefSeq" id="WP_059520204.1">
    <property type="nucleotide sequence ID" value="NZ_FXAN01000112.1"/>
</dbReference>
<reference evidence="1 3" key="1">
    <citation type="submission" date="2015-11" db="EMBL/GenBank/DDBJ databases">
        <title>Expanding the genomic diversity of Burkholderia species for the development of highly accurate diagnostics.</title>
        <authorList>
            <person name="Sahl J."/>
            <person name="Keim P."/>
            <person name="Wagner D."/>
        </authorList>
    </citation>
    <scope>NUCLEOTIDE SEQUENCE [LARGE SCALE GENOMIC DNA]</scope>
    <source>
        <strain evidence="1 3">TSV85</strain>
    </source>
</reference>
<keyword evidence="3" id="KW-1185">Reference proteome</keyword>
<protein>
    <submittedName>
        <fullName evidence="1">Uncharacterized protein</fullName>
    </submittedName>
</protein>
<reference evidence="2 4" key="2">
    <citation type="submission" date="2017-04" db="EMBL/GenBank/DDBJ databases">
        <authorList>
            <person name="Afonso C.L."/>
            <person name="Miller P.J."/>
            <person name="Scott M.A."/>
            <person name="Spackman E."/>
            <person name="Goraichik I."/>
            <person name="Dimitrov K.M."/>
            <person name="Suarez D.L."/>
            <person name="Swayne D.E."/>
        </authorList>
    </citation>
    <scope>NUCLEOTIDE SEQUENCE [LARGE SCALE GENOMIC DNA]</scope>
    <source>
        <strain evidence="2">LMG 28154</strain>
    </source>
</reference>
<evidence type="ECO:0000313" key="4">
    <source>
        <dbReference type="Proteomes" id="UP000198460"/>
    </source>
</evidence>
<dbReference type="EMBL" id="LOWA01000056">
    <property type="protein sequence ID" value="KVE23847.1"/>
    <property type="molecule type" value="Genomic_DNA"/>
</dbReference>
<name>A0A103DW61_9BURK</name>